<accession>A0A376DJ13</accession>
<keyword evidence="1" id="KW-0812">Transmembrane</keyword>
<dbReference type="EMBL" id="UFXZ01000001">
    <property type="protein sequence ID" value="STC89336.1"/>
    <property type="molecule type" value="Genomic_DNA"/>
</dbReference>
<dbReference type="Proteomes" id="UP000255248">
    <property type="component" value="Unassembled WGS sequence"/>
</dbReference>
<feature type="transmembrane region" description="Helical" evidence="1">
    <location>
        <begin position="35"/>
        <end position="53"/>
    </location>
</feature>
<organism evidence="2 3">
    <name type="scientific">Edwardsiella hoshinae</name>
    <dbReference type="NCBI Taxonomy" id="93378"/>
    <lineage>
        <taxon>Bacteria</taxon>
        <taxon>Pseudomonadati</taxon>
        <taxon>Pseudomonadota</taxon>
        <taxon>Gammaproteobacteria</taxon>
        <taxon>Enterobacterales</taxon>
        <taxon>Hafniaceae</taxon>
        <taxon>Edwardsiella</taxon>
    </lineage>
</organism>
<evidence type="ECO:0000313" key="3">
    <source>
        <dbReference type="Proteomes" id="UP000255248"/>
    </source>
</evidence>
<evidence type="ECO:0000313" key="2">
    <source>
        <dbReference type="EMBL" id="STC89336.1"/>
    </source>
</evidence>
<dbReference type="AlphaFoldDB" id="A0A376DJ13"/>
<feature type="transmembrane region" description="Helical" evidence="1">
    <location>
        <begin position="7"/>
        <end position="29"/>
    </location>
</feature>
<dbReference type="RefSeq" id="WP_155964367.1">
    <property type="nucleotide sequence ID" value="NZ_CP065626.1"/>
</dbReference>
<evidence type="ECO:0000256" key="1">
    <source>
        <dbReference type="SAM" id="Phobius"/>
    </source>
</evidence>
<protein>
    <submittedName>
        <fullName evidence="2">Uncharacterized protein</fullName>
    </submittedName>
</protein>
<proteinExistence type="predicted"/>
<reference evidence="2 3" key="1">
    <citation type="submission" date="2018-06" db="EMBL/GenBank/DDBJ databases">
        <authorList>
            <consortium name="Pathogen Informatics"/>
            <person name="Doyle S."/>
        </authorList>
    </citation>
    <scope>NUCLEOTIDE SEQUENCE [LARGE SCALE GENOMIC DNA]</scope>
    <source>
        <strain evidence="2 3">NCTC12121</strain>
    </source>
</reference>
<keyword evidence="1" id="KW-1133">Transmembrane helix</keyword>
<keyword evidence="1" id="KW-0472">Membrane</keyword>
<name>A0A376DJ13_9GAMM</name>
<gene>
    <name evidence="2" type="ORF">NCTC12121_02150</name>
</gene>
<sequence>MKLLKKISLYVAAFLSPWFVFYCGGGEFFTFHSGVAASISVFMVIVAFVIISIEEM</sequence>